<evidence type="ECO:0008006" key="6">
    <source>
        <dbReference type="Google" id="ProtNLM"/>
    </source>
</evidence>
<keyword evidence="5" id="KW-1185">Reference proteome</keyword>
<comment type="caution">
    <text evidence="4">The sequence shown here is derived from an EMBL/GenBank/DDBJ whole genome shotgun (WGS) entry which is preliminary data.</text>
</comment>
<gene>
    <name evidence="4" type="ORF">LE190_06195</name>
</gene>
<dbReference type="Proteomes" id="UP001198602">
    <property type="component" value="Unassembled WGS sequence"/>
</dbReference>
<dbReference type="Gene3D" id="1.20.120.50">
    <property type="entry name" value="Hemerythrin-like"/>
    <property type="match status" value="1"/>
</dbReference>
<comment type="similarity">
    <text evidence="1">Belongs to the hemerythrin family.</text>
</comment>
<accession>A0ABS7Y934</accession>
<dbReference type="SUPFAM" id="SSF47188">
    <property type="entry name" value="Hemerythrin-like"/>
    <property type="match status" value="1"/>
</dbReference>
<proteinExistence type="inferred from homology"/>
<sequence>MKSCRSVAADPQALCTVLRHARHALCQRVARAAATPDRMFAADFPALVVAVEDGFRREELTMEALGIPGLRERREHNALILSALHHVSPAVERGCPETGREVVSALRDLLNLHRHAADLVLAVSALQQRTRVRAPNGIRRAAARRGIAA</sequence>
<keyword evidence="2" id="KW-0479">Metal-binding</keyword>
<evidence type="ECO:0000256" key="1">
    <source>
        <dbReference type="ARBA" id="ARBA00010587"/>
    </source>
</evidence>
<dbReference type="EMBL" id="JAHYBX010000001">
    <property type="protein sequence ID" value="MCA1855517.1"/>
    <property type="molecule type" value="Genomic_DNA"/>
</dbReference>
<protein>
    <recommendedName>
        <fullName evidence="6">Hemerythrin-like domain-containing protein</fullName>
    </recommendedName>
</protein>
<evidence type="ECO:0000313" key="5">
    <source>
        <dbReference type="Proteomes" id="UP001198602"/>
    </source>
</evidence>
<dbReference type="InterPro" id="IPR035938">
    <property type="entry name" value="Hemerythrin-like_sf"/>
</dbReference>
<keyword evidence="3" id="KW-0408">Iron</keyword>
<reference evidence="4 5" key="1">
    <citation type="submission" date="2021-07" db="EMBL/GenBank/DDBJ databases">
        <title>Characterization of Violacein-producing bacteria and related species.</title>
        <authorList>
            <person name="Wilson H.S."/>
            <person name="De Leon M.E."/>
        </authorList>
    </citation>
    <scope>NUCLEOTIDE SEQUENCE [LARGE SCALE GENOMIC DNA]</scope>
    <source>
        <strain evidence="4 5">HSC-2F05</strain>
    </source>
</reference>
<evidence type="ECO:0000256" key="2">
    <source>
        <dbReference type="ARBA" id="ARBA00022723"/>
    </source>
</evidence>
<evidence type="ECO:0000256" key="3">
    <source>
        <dbReference type="ARBA" id="ARBA00023004"/>
    </source>
</evidence>
<organism evidence="4 5">
    <name type="scientific">Massilia hydrophila</name>
    <dbReference type="NCBI Taxonomy" id="3044279"/>
    <lineage>
        <taxon>Bacteria</taxon>
        <taxon>Pseudomonadati</taxon>
        <taxon>Pseudomonadota</taxon>
        <taxon>Betaproteobacteria</taxon>
        <taxon>Burkholderiales</taxon>
        <taxon>Oxalobacteraceae</taxon>
        <taxon>Telluria group</taxon>
        <taxon>Massilia</taxon>
    </lineage>
</organism>
<evidence type="ECO:0000313" key="4">
    <source>
        <dbReference type="EMBL" id="MCA1855517.1"/>
    </source>
</evidence>
<name>A0ABS7Y934_9BURK</name>